<sequence length="113" mass="12529">MHTIVTESSYASHASDGLGRALDRSHWQQLYLTTIARGKRLPQAIGDSRMLHKWRPRMGKGRIQRRPRAGRGCAGSNRELVAMRKRQSRPNNGRASRGHAGVAALATMTKSAK</sequence>
<dbReference type="Proteomes" id="UP000287651">
    <property type="component" value="Unassembled WGS sequence"/>
</dbReference>
<organism evidence="2 3">
    <name type="scientific">Ensete ventricosum</name>
    <name type="common">Abyssinian banana</name>
    <name type="synonym">Musa ensete</name>
    <dbReference type="NCBI Taxonomy" id="4639"/>
    <lineage>
        <taxon>Eukaryota</taxon>
        <taxon>Viridiplantae</taxon>
        <taxon>Streptophyta</taxon>
        <taxon>Embryophyta</taxon>
        <taxon>Tracheophyta</taxon>
        <taxon>Spermatophyta</taxon>
        <taxon>Magnoliopsida</taxon>
        <taxon>Liliopsida</taxon>
        <taxon>Zingiberales</taxon>
        <taxon>Musaceae</taxon>
        <taxon>Ensete</taxon>
    </lineage>
</organism>
<proteinExistence type="predicted"/>
<name>A0A426ZHH5_ENSVE</name>
<gene>
    <name evidence="2" type="ORF">B296_00009378</name>
</gene>
<protein>
    <submittedName>
        <fullName evidence="2">Uncharacterized protein</fullName>
    </submittedName>
</protein>
<feature type="compositionally biased region" description="Basic residues" evidence="1">
    <location>
        <begin position="55"/>
        <end position="69"/>
    </location>
</feature>
<evidence type="ECO:0000313" key="2">
    <source>
        <dbReference type="EMBL" id="RRT63425.1"/>
    </source>
</evidence>
<feature type="region of interest" description="Disordered" evidence="1">
    <location>
        <begin position="55"/>
        <end position="74"/>
    </location>
</feature>
<dbReference type="EMBL" id="AMZH03006602">
    <property type="protein sequence ID" value="RRT63425.1"/>
    <property type="molecule type" value="Genomic_DNA"/>
</dbReference>
<dbReference type="AlphaFoldDB" id="A0A426ZHH5"/>
<comment type="caution">
    <text evidence="2">The sequence shown here is derived from an EMBL/GenBank/DDBJ whole genome shotgun (WGS) entry which is preliminary data.</text>
</comment>
<reference evidence="2 3" key="1">
    <citation type="journal article" date="2014" name="Agronomy (Basel)">
        <title>A Draft Genome Sequence for Ensete ventricosum, the Drought-Tolerant Tree Against Hunger.</title>
        <authorList>
            <person name="Harrison J."/>
            <person name="Moore K.A."/>
            <person name="Paszkiewicz K."/>
            <person name="Jones T."/>
            <person name="Grant M."/>
            <person name="Ambacheew D."/>
            <person name="Muzemil S."/>
            <person name="Studholme D.J."/>
        </authorList>
    </citation>
    <scope>NUCLEOTIDE SEQUENCE [LARGE SCALE GENOMIC DNA]</scope>
</reference>
<evidence type="ECO:0000256" key="1">
    <source>
        <dbReference type="SAM" id="MobiDB-lite"/>
    </source>
</evidence>
<accession>A0A426ZHH5</accession>
<feature type="region of interest" description="Disordered" evidence="1">
    <location>
        <begin position="83"/>
        <end position="113"/>
    </location>
</feature>
<evidence type="ECO:0000313" key="3">
    <source>
        <dbReference type="Proteomes" id="UP000287651"/>
    </source>
</evidence>